<dbReference type="SUPFAM" id="SSF52172">
    <property type="entry name" value="CheY-like"/>
    <property type="match status" value="1"/>
</dbReference>
<evidence type="ECO:0000259" key="11">
    <source>
        <dbReference type="PROSITE" id="PS50110"/>
    </source>
</evidence>
<dbReference type="Proteomes" id="UP000297475">
    <property type="component" value="Unassembled WGS sequence"/>
</dbReference>
<dbReference type="SMART" id="SM00448">
    <property type="entry name" value="REC"/>
    <property type="match status" value="1"/>
</dbReference>
<keyword evidence="6 9" id="KW-0238">DNA-binding</keyword>
<gene>
    <name evidence="12" type="ORF">E4656_13040</name>
</gene>
<reference evidence="12 13" key="1">
    <citation type="submission" date="2019-04" db="EMBL/GenBank/DDBJ databases">
        <title>Natronospirillum operosus gen. nov., sp. nov., a haloalkaliphilic satellite isolated from decaying biomass of laboratory culture of cyanobacterium Geitlerinema sp. and proposal of Natronospirillaceae fam. nov. and Saccharospirillaceae fam. nov.</title>
        <authorList>
            <person name="Kevbrin V."/>
            <person name="Boltyanskaya Y."/>
            <person name="Koziaeva V."/>
            <person name="Grouzdev D.S."/>
            <person name="Park M."/>
            <person name="Cho J."/>
        </authorList>
    </citation>
    <scope>NUCLEOTIDE SEQUENCE [LARGE SCALE GENOMIC DNA]</scope>
    <source>
        <strain evidence="12 13">G-116</strain>
    </source>
</reference>
<evidence type="ECO:0000256" key="4">
    <source>
        <dbReference type="ARBA" id="ARBA00023012"/>
    </source>
</evidence>
<dbReference type="PANTHER" id="PTHR45526">
    <property type="entry name" value="TRANSCRIPTIONAL REGULATORY PROTEIN DPIA"/>
    <property type="match status" value="1"/>
</dbReference>
<evidence type="ECO:0000256" key="3">
    <source>
        <dbReference type="ARBA" id="ARBA00022553"/>
    </source>
</evidence>
<keyword evidence="7 9" id="KW-0010">Activator</keyword>
<feature type="modified residue" description="4-aspartylphosphate" evidence="10">
    <location>
        <position position="59"/>
    </location>
</feature>
<dbReference type="GO" id="GO:0000156">
    <property type="term" value="F:phosphorelay response regulator activity"/>
    <property type="evidence" value="ECO:0007669"/>
    <property type="project" value="TreeGrafter"/>
</dbReference>
<evidence type="ECO:0000256" key="6">
    <source>
        <dbReference type="ARBA" id="ARBA00023125"/>
    </source>
</evidence>
<dbReference type="GO" id="GO:0003677">
    <property type="term" value="F:DNA binding"/>
    <property type="evidence" value="ECO:0007669"/>
    <property type="project" value="UniProtKB-KW"/>
</dbReference>
<evidence type="ECO:0000313" key="13">
    <source>
        <dbReference type="Proteomes" id="UP000297475"/>
    </source>
</evidence>
<keyword evidence="5 9" id="KW-0805">Transcription regulation</keyword>
<keyword evidence="13" id="KW-1185">Reference proteome</keyword>
<dbReference type="Gene3D" id="3.40.50.2300">
    <property type="match status" value="1"/>
</dbReference>
<dbReference type="CDD" id="cd19925">
    <property type="entry name" value="REC_citrate_TCS"/>
    <property type="match status" value="1"/>
</dbReference>
<accession>A0A4Z0WA11</accession>
<sequence length="233" mass="26524">MTQQYGVLIIEDDFRVADINRQFIEQSEGFVVRGLAKTRAEAVDILEASAQQIDLILLDAYIPDVQGMDLMWELRRRWRHLDIVMITAAKEVETIQEAMRGGVFDYLIKPTEGERMRQMLLRFRSAREALSGRSEMDQESLDEALHRGRQAESVHTDRLPKGIDRLTLDNVRQALESLSASVTAVEVGSAIGVSRSTARRYLEFLVSEQEVTAELGYGEVGRPERRYRRIGPA</sequence>
<evidence type="ECO:0000256" key="8">
    <source>
        <dbReference type="ARBA" id="ARBA00023163"/>
    </source>
</evidence>
<evidence type="ECO:0000313" key="12">
    <source>
        <dbReference type="EMBL" id="TGG92396.1"/>
    </source>
</evidence>
<dbReference type="Pfam" id="PF00072">
    <property type="entry name" value="Response_reg"/>
    <property type="match status" value="1"/>
</dbReference>
<evidence type="ECO:0000256" key="9">
    <source>
        <dbReference type="PIRNR" id="PIRNR006171"/>
    </source>
</evidence>
<dbReference type="AlphaFoldDB" id="A0A4Z0WA11"/>
<keyword evidence="3 10" id="KW-0597">Phosphoprotein</keyword>
<evidence type="ECO:0000256" key="10">
    <source>
        <dbReference type="PROSITE-ProRule" id="PRU00169"/>
    </source>
</evidence>
<dbReference type="PIRSF" id="PIRSF006171">
    <property type="entry name" value="RR_citrat_malat"/>
    <property type="match status" value="1"/>
</dbReference>
<protein>
    <recommendedName>
        <fullName evidence="9">Transcriptional regulatory protein</fullName>
    </recommendedName>
</protein>
<evidence type="ECO:0000256" key="5">
    <source>
        <dbReference type="ARBA" id="ARBA00023015"/>
    </source>
</evidence>
<keyword evidence="4 9" id="KW-0902">Two-component regulatory system</keyword>
<organism evidence="12 13">
    <name type="scientific">Natronospirillum operosum</name>
    <dbReference type="NCBI Taxonomy" id="2759953"/>
    <lineage>
        <taxon>Bacteria</taxon>
        <taxon>Pseudomonadati</taxon>
        <taxon>Pseudomonadota</taxon>
        <taxon>Gammaproteobacteria</taxon>
        <taxon>Oceanospirillales</taxon>
        <taxon>Natronospirillaceae</taxon>
        <taxon>Natronospirillum</taxon>
    </lineage>
</organism>
<dbReference type="RefSeq" id="WP_135483730.1">
    <property type="nucleotide sequence ID" value="NZ_SRMF01000005.1"/>
</dbReference>
<evidence type="ECO:0000256" key="7">
    <source>
        <dbReference type="ARBA" id="ARBA00023159"/>
    </source>
</evidence>
<dbReference type="PROSITE" id="PS50110">
    <property type="entry name" value="RESPONSE_REGULATORY"/>
    <property type="match status" value="1"/>
</dbReference>
<name>A0A4Z0WA11_9GAMM</name>
<proteinExistence type="predicted"/>
<dbReference type="Pfam" id="PF20714">
    <property type="entry name" value="HTH_64"/>
    <property type="match status" value="1"/>
</dbReference>
<keyword evidence="2 9" id="KW-0963">Cytoplasm</keyword>
<dbReference type="EMBL" id="SRMF01000005">
    <property type="protein sequence ID" value="TGG92396.1"/>
    <property type="molecule type" value="Genomic_DNA"/>
</dbReference>
<dbReference type="GO" id="GO:0005737">
    <property type="term" value="C:cytoplasm"/>
    <property type="evidence" value="ECO:0007669"/>
    <property type="project" value="UniProtKB-SubCell"/>
</dbReference>
<dbReference type="PANTHER" id="PTHR45526:SF1">
    <property type="entry name" value="TRANSCRIPTIONAL REGULATORY PROTEIN DCUR-RELATED"/>
    <property type="match status" value="1"/>
</dbReference>
<feature type="domain" description="Response regulatory" evidence="11">
    <location>
        <begin position="6"/>
        <end position="124"/>
    </location>
</feature>
<dbReference type="GO" id="GO:0003700">
    <property type="term" value="F:DNA-binding transcription factor activity"/>
    <property type="evidence" value="ECO:0007669"/>
    <property type="project" value="InterPro"/>
</dbReference>
<evidence type="ECO:0000256" key="1">
    <source>
        <dbReference type="ARBA" id="ARBA00004496"/>
    </source>
</evidence>
<keyword evidence="8 9" id="KW-0804">Transcription</keyword>
<dbReference type="InterPro" id="IPR001789">
    <property type="entry name" value="Sig_transdc_resp-reg_receiver"/>
</dbReference>
<comment type="subcellular location">
    <subcellularLocation>
        <location evidence="1 9">Cytoplasm</location>
    </subcellularLocation>
</comment>
<dbReference type="InterPro" id="IPR024187">
    <property type="entry name" value="Sig_transdc_resp-reg_cit/mal"/>
</dbReference>
<dbReference type="InterPro" id="IPR011006">
    <property type="entry name" value="CheY-like_superfamily"/>
</dbReference>
<dbReference type="OrthoDB" id="9759232at2"/>
<comment type="caution">
    <text evidence="12">The sequence shown here is derived from an EMBL/GenBank/DDBJ whole genome shotgun (WGS) entry which is preliminary data.</text>
</comment>
<evidence type="ECO:0000256" key="2">
    <source>
        <dbReference type="ARBA" id="ARBA00022490"/>
    </source>
</evidence>
<dbReference type="InterPro" id="IPR051271">
    <property type="entry name" value="2C-system_Tx_regulators"/>
</dbReference>
<dbReference type="InterPro" id="IPR048714">
    <property type="entry name" value="DpiA-like_HTH"/>
</dbReference>